<dbReference type="PANTHER" id="PTHR48051:SF1">
    <property type="entry name" value="RAS SUPPRESSOR PROTEIN 1"/>
    <property type="match status" value="1"/>
</dbReference>
<keyword evidence="1" id="KW-0433">Leucine-rich repeat</keyword>
<gene>
    <name evidence="3" type="primary">LRIT1</name>
    <name evidence="3" type="ORF">Ciccas_004556</name>
</gene>
<dbReference type="Pfam" id="PF00560">
    <property type="entry name" value="LRR_1"/>
    <property type="match status" value="1"/>
</dbReference>
<accession>A0ABD2QB80</accession>
<sequence length="870" mass="99043">YLNLSGCRINCLPNSLRGAKSLTELDLSRNYFQRIPQSLEDMALSLVHLDLSDNDLSSECLAEEGPELGNLLPNLLWLAMIKEMDESVFVDNFHALHTFSCRGNELIKLPDSLCSISSLKNLDLGDNRLLNLPNKFYRLKSITSANSYQGLQRAGLWLIGNPLTAIKKNIWQKGTTHSLFKFLQTREMRTLKNFQPLKIILVGHKSAGKTALLNRMSLGQVSNHFSLDDPTKKFDENILVEDDEDVSSFSASYSSNLPYAFCHCQSPNDLSYTFLELPDDDSFDFVQCHLLDNKAMILIVADCGKVLHATKQEFQEQILGKYLSLISAYSPEATVRLVLTCVDLLPELDGIPRNVIWNSQEVEGGNLSSSDEDADSSVEKSQVLRKVLDKIRFFVTDAQQLGLNIMPHVTFLGQRRVGSELNKSQPTRNINKFWFDIERLTLKEPIFTKRHYYASQHWTRFRLGLLKLYPEAIVLHLDLLRSENNPTLKTLQYIPKDAELEDCLEHWNSVGISLWWPRHPYMKNYVVLRPCKLSSILGRIANLRQLFDVSLFSVVADPEARSKSKFLRAVTKVGIQSIKSCLMAYNKNFEIAFATLRYLLPQETRGSAGYQPLESCPLPPPRPATVLGTEKNDRRPAIKTETEILKYVSVTSTPIEAYHHLSLLVKLFQCGISIRDRNSLVVLPANRGEEHNVTLASCLVIFPVDFTQFLTTFIIDTFEIDTRQRLTVSNCVMQYQREPQKYYERVFASLANEISSNRHRPIIVSKEHKIGCNLTFSNVGRELNIETKTSKTHLTELHLSSPFRFNLLLQVEFSKKILFRTSASNPEVESVIPLDPVSTFMGLSRDILCEITGNEMMNNVHPIRILDDKQ</sequence>
<dbReference type="InterPro" id="IPR032675">
    <property type="entry name" value="LRR_dom_sf"/>
</dbReference>
<dbReference type="Gene3D" id="3.40.50.300">
    <property type="entry name" value="P-loop containing nucleotide triphosphate hydrolases"/>
    <property type="match status" value="1"/>
</dbReference>
<dbReference type="EMBL" id="JBJKFK010000481">
    <property type="protein sequence ID" value="KAL3316787.1"/>
    <property type="molecule type" value="Genomic_DNA"/>
</dbReference>
<dbReference type="Gene3D" id="3.80.10.10">
    <property type="entry name" value="Ribonuclease Inhibitor"/>
    <property type="match status" value="2"/>
</dbReference>
<keyword evidence="4" id="KW-1185">Reference proteome</keyword>
<keyword evidence="2" id="KW-0677">Repeat</keyword>
<dbReference type="InterPro" id="IPR001611">
    <property type="entry name" value="Leu-rich_rpt"/>
</dbReference>
<comment type="caution">
    <text evidence="3">The sequence shown here is derived from an EMBL/GenBank/DDBJ whole genome shotgun (WGS) entry which is preliminary data.</text>
</comment>
<evidence type="ECO:0000313" key="4">
    <source>
        <dbReference type="Proteomes" id="UP001626550"/>
    </source>
</evidence>
<evidence type="ECO:0000256" key="2">
    <source>
        <dbReference type="ARBA" id="ARBA00022737"/>
    </source>
</evidence>
<organism evidence="3 4">
    <name type="scientific">Cichlidogyrus casuarinus</name>
    <dbReference type="NCBI Taxonomy" id="1844966"/>
    <lineage>
        <taxon>Eukaryota</taxon>
        <taxon>Metazoa</taxon>
        <taxon>Spiralia</taxon>
        <taxon>Lophotrochozoa</taxon>
        <taxon>Platyhelminthes</taxon>
        <taxon>Monogenea</taxon>
        <taxon>Monopisthocotylea</taxon>
        <taxon>Dactylogyridea</taxon>
        <taxon>Ancyrocephalidae</taxon>
        <taxon>Cichlidogyrus</taxon>
    </lineage>
</organism>
<dbReference type="InterPro" id="IPR050216">
    <property type="entry name" value="LRR_domain-containing"/>
</dbReference>
<name>A0ABD2QB80_9PLAT</name>
<evidence type="ECO:0000313" key="3">
    <source>
        <dbReference type="EMBL" id="KAL3316787.1"/>
    </source>
</evidence>
<evidence type="ECO:0000256" key="1">
    <source>
        <dbReference type="ARBA" id="ARBA00022614"/>
    </source>
</evidence>
<dbReference type="InterPro" id="IPR027417">
    <property type="entry name" value="P-loop_NTPase"/>
</dbReference>
<dbReference type="AlphaFoldDB" id="A0ABD2QB80"/>
<dbReference type="Proteomes" id="UP001626550">
    <property type="component" value="Unassembled WGS sequence"/>
</dbReference>
<dbReference type="SUPFAM" id="SSF52047">
    <property type="entry name" value="RNI-like"/>
    <property type="match status" value="1"/>
</dbReference>
<dbReference type="PROSITE" id="PS51450">
    <property type="entry name" value="LRR"/>
    <property type="match status" value="1"/>
</dbReference>
<proteinExistence type="predicted"/>
<dbReference type="PANTHER" id="PTHR48051">
    <property type="match status" value="1"/>
</dbReference>
<reference evidence="3 4" key="1">
    <citation type="submission" date="2024-11" db="EMBL/GenBank/DDBJ databases">
        <title>Adaptive evolution of stress response genes in parasites aligns with host niche diversity.</title>
        <authorList>
            <person name="Hahn C."/>
            <person name="Resl P."/>
        </authorList>
    </citation>
    <scope>NUCLEOTIDE SEQUENCE [LARGE SCALE GENOMIC DNA]</scope>
    <source>
        <strain evidence="3">EGGRZ-B1_66</strain>
        <tissue evidence="3">Body</tissue>
    </source>
</reference>
<protein>
    <submittedName>
        <fullName evidence="3">Leucine-rich repeat, immunoglobulin-like domain and transmembrane domain-containing protein 1</fullName>
    </submittedName>
</protein>
<feature type="non-terminal residue" evidence="3">
    <location>
        <position position="1"/>
    </location>
</feature>
<dbReference type="SUPFAM" id="SSF52540">
    <property type="entry name" value="P-loop containing nucleoside triphosphate hydrolases"/>
    <property type="match status" value="1"/>
</dbReference>